<feature type="transmembrane region" description="Helical" evidence="7">
    <location>
        <begin position="307"/>
        <end position="332"/>
    </location>
</feature>
<keyword evidence="10" id="KW-1185">Reference proteome</keyword>
<dbReference type="PANTHER" id="PTHR23517">
    <property type="entry name" value="RESISTANCE PROTEIN MDTM, PUTATIVE-RELATED-RELATED"/>
    <property type="match status" value="1"/>
</dbReference>
<evidence type="ECO:0000256" key="2">
    <source>
        <dbReference type="ARBA" id="ARBA00022448"/>
    </source>
</evidence>
<dbReference type="RefSeq" id="WP_345188828.1">
    <property type="nucleotide sequence ID" value="NZ_BAABGP010000026.1"/>
</dbReference>
<feature type="transmembrane region" description="Helical" evidence="7">
    <location>
        <begin position="253"/>
        <end position="269"/>
    </location>
</feature>
<evidence type="ECO:0000256" key="5">
    <source>
        <dbReference type="ARBA" id="ARBA00022989"/>
    </source>
</evidence>
<feature type="transmembrane region" description="Helical" evidence="7">
    <location>
        <begin position="372"/>
        <end position="390"/>
    </location>
</feature>
<dbReference type="InterPro" id="IPR036259">
    <property type="entry name" value="MFS_trans_sf"/>
</dbReference>
<dbReference type="PANTHER" id="PTHR23517:SF2">
    <property type="entry name" value="MULTIDRUG RESISTANCE PROTEIN MDTH"/>
    <property type="match status" value="1"/>
</dbReference>
<dbReference type="PROSITE" id="PS50850">
    <property type="entry name" value="MFS"/>
    <property type="match status" value="1"/>
</dbReference>
<feature type="transmembrane region" description="Helical" evidence="7">
    <location>
        <begin position="12"/>
        <end position="35"/>
    </location>
</feature>
<feature type="domain" description="Major facilitator superfamily (MFS) profile" evidence="8">
    <location>
        <begin position="13"/>
        <end position="395"/>
    </location>
</feature>
<proteinExistence type="predicted"/>
<feature type="transmembrane region" description="Helical" evidence="7">
    <location>
        <begin position="281"/>
        <end position="301"/>
    </location>
</feature>
<reference evidence="10" key="1">
    <citation type="journal article" date="2019" name="Int. J. Syst. Evol. Microbiol.">
        <title>The Global Catalogue of Microorganisms (GCM) 10K type strain sequencing project: providing services to taxonomists for standard genome sequencing and annotation.</title>
        <authorList>
            <consortium name="The Broad Institute Genomics Platform"/>
            <consortium name="The Broad Institute Genome Sequencing Center for Infectious Disease"/>
            <person name="Wu L."/>
            <person name="Ma J."/>
        </authorList>
    </citation>
    <scope>NUCLEOTIDE SEQUENCE [LARGE SCALE GENOMIC DNA]</scope>
    <source>
        <strain evidence="10">JCM 17839</strain>
    </source>
</reference>
<dbReference type="InterPro" id="IPR011701">
    <property type="entry name" value="MFS"/>
</dbReference>
<accession>A0ABP8PSB4</accession>
<comment type="caution">
    <text evidence="9">The sequence shown here is derived from an EMBL/GenBank/DDBJ whole genome shotgun (WGS) entry which is preliminary data.</text>
</comment>
<keyword evidence="6 7" id="KW-0472">Membrane</keyword>
<feature type="transmembrane region" description="Helical" evidence="7">
    <location>
        <begin position="47"/>
        <end position="70"/>
    </location>
</feature>
<feature type="transmembrane region" description="Helical" evidence="7">
    <location>
        <begin position="344"/>
        <end position="366"/>
    </location>
</feature>
<feature type="transmembrane region" description="Helical" evidence="7">
    <location>
        <begin position="103"/>
        <end position="126"/>
    </location>
</feature>
<evidence type="ECO:0000256" key="6">
    <source>
        <dbReference type="ARBA" id="ARBA00023136"/>
    </source>
</evidence>
<evidence type="ECO:0000256" key="1">
    <source>
        <dbReference type="ARBA" id="ARBA00004651"/>
    </source>
</evidence>
<feature type="transmembrane region" description="Helical" evidence="7">
    <location>
        <begin position="212"/>
        <end position="233"/>
    </location>
</feature>
<evidence type="ECO:0000256" key="3">
    <source>
        <dbReference type="ARBA" id="ARBA00022475"/>
    </source>
</evidence>
<keyword evidence="5 7" id="KW-1133">Transmembrane helix</keyword>
<protein>
    <submittedName>
        <fullName evidence="9">MFS transporter</fullName>
    </submittedName>
</protein>
<dbReference type="EMBL" id="BAABGP010000026">
    <property type="protein sequence ID" value="GAA4491560.1"/>
    <property type="molecule type" value="Genomic_DNA"/>
</dbReference>
<evidence type="ECO:0000313" key="10">
    <source>
        <dbReference type="Proteomes" id="UP001500731"/>
    </source>
</evidence>
<name>A0ABP8PSB4_9MICO</name>
<dbReference type="InterPro" id="IPR020846">
    <property type="entry name" value="MFS_dom"/>
</dbReference>
<organism evidence="9 10">
    <name type="scientific">Microbacterium panaciterrae</name>
    <dbReference type="NCBI Taxonomy" id="985759"/>
    <lineage>
        <taxon>Bacteria</taxon>
        <taxon>Bacillati</taxon>
        <taxon>Actinomycetota</taxon>
        <taxon>Actinomycetes</taxon>
        <taxon>Micrococcales</taxon>
        <taxon>Microbacteriaceae</taxon>
        <taxon>Microbacterium</taxon>
    </lineage>
</organism>
<gene>
    <name evidence="9" type="ORF">GCM10023171_35610</name>
</gene>
<dbReference type="Gene3D" id="1.20.1250.20">
    <property type="entry name" value="MFS general substrate transporter like domains"/>
    <property type="match status" value="2"/>
</dbReference>
<keyword evidence="4 7" id="KW-0812">Transmembrane</keyword>
<evidence type="ECO:0000313" key="9">
    <source>
        <dbReference type="EMBL" id="GAA4491560.1"/>
    </source>
</evidence>
<keyword evidence="3" id="KW-1003">Cell membrane</keyword>
<dbReference type="Pfam" id="PF07690">
    <property type="entry name" value="MFS_1"/>
    <property type="match status" value="1"/>
</dbReference>
<feature type="transmembrane region" description="Helical" evidence="7">
    <location>
        <begin position="77"/>
        <end position="97"/>
    </location>
</feature>
<evidence type="ECO:0000256" key="7">
    <source>
        <dbReference type="SAM" id="Phobius"/>
    </source>
</evidence>
<dbReference type="InterPro" id="IPR050171">
    <property type="entry name" value="MFS_Transporters"/>
</dbReference>
<feature type="transmembrane region" description="Helical" evidence="7">
    <location>
        <begin position="138"/>
        <end position="161"/>
    </location>
</feature>
<dbReference type="SUPFAM" id="SSF103473">
    <property type="entry name" value="MFS general substrate transporter"/>
    <property type="match status" value="1"/>
</dbReference>
<dbReference type="Proteomes" id="UP001500731">
    <property type="component" value="Unassembled WGS sequence"/>
</dbReference>
<evidence type="ECO:0000256" key="4">
    <source>
        <dbReference type="ARBA" id="ARBA00022692"/>
    </source>
</evidence>
<feature type="transmembrane region" description="Helical" evidence="7">
    <location>
        <begin position="167"/>
        <end position="191"/>
    </location>
</feature>
<comment type="subcellular location">
    <subcellularLocation>
        <location evidence="1">Cell membrane</location>
        <topology evidence="1">Multi-pass membrane protein</topology>
    </subcellularLocation>
</comment>
<evidence type="ECO:0000259" key="8">
    <source>
        <dbReference type="PROSITE" id="PS50850"/>
    </source>
</evidence>
<sequence>MTSTPTLFGLPRLFWVEWVTSFVGSAGRFVIPFMSSYLTIEQGLSPAAAGVIVSFYGVGGIASALFGAFLSDRFGRVPVIVTGYLLSAGALVSVPFLQTPFWLAASLLLFGITSNVALPALAALIADIVPPKSQARAYMLHTWGLNLGFIVGPLLAAAILAHGFAPMFWIEAATLVSVAAVLGFTIGPAVKRSKHAGLSSGPVRAVEAYKQVATDWLFLGLVGLVLIYTSVYFQSTSSLPVAMHQQGLPPQTFALLLSMNGVLLCLLQVPMIRVLEKLPKAVTLGVALVVTALGFAVLANAHTEWQYAIATAIWSIGELGTFPIAAALASSLAPARLRGTYQGFYNLTWSGGLALAPVAGGFVLSATNATTLWWLCTGALVLGGLGFLVGRSRFRRREETSDVATDAGRVSATAP</sequence>
<keyword evidence="2" id="KW-0813">Transport</keyword>